<protein>
    <submittedName>
        <fullName evidence="2">Uncharacterized protein</fullName>
    </submittedName>
</protein>
<dbReference type="AlphaFoldDB" id="A0AAW5TLS9"/>
<reference evidence="2" key="1">
    <citation type="submission" date="2023-08" db="EMBL/GenBank/DDBJ databases">
        <title>Genomic analyses of the natural microbiome of Caenorhabditis elegans.</title>
        <authorList>
            <person name="Samuel B."/>
        </authorList>
    </citation>
    <scope>NUCLEOTIDE SEQUENCE</scope>
    <source>
        <strain evidence="2">BIGb0220</strain>
    </source>
</reference>
<evidence type="ECO:0000313" key="3">
    <source>
        <dbReference type="Proteomes" id="UP001207687"/>
    </source>
</evidence>
<organism evidence="2 3">
    <name type="scientific">Lactococcus lactis</name>
    <dbReference type="NCBI Taxonomy" id="1358"/>
    <lineage>
        <taxon>Bacteria</taxon>
        <taxon>Bacillati</taxon>
        <taxon>Bacillota</taxon>
        <taxon>Bacilli</taxon>
        <taxon>Lactobacillales</taxon>
        <taxon>Streptococcaceae</taxon>
        <taxon>Lactococcus</taxon>
    </lineage>
</organism>
<comment type="caution">
    <text evidence="2">The sequence shown here is derived from an EMBL/GenBank/DDBJ whole genome shotgun (WGS) entry which is preliminary data.</text>
</comment>
<accession>A0AAW5TLS9</accession>
<feature type="region of interest" description="Disordered" evidence="1">
    <location>
        <begin position="60"/>
        <end position="82"/>
    </location>
</feature>
<name>A0AAW5TLS9_9LACT</name>
<evidence type="ECO:0000313" key="2">
    <source>
        <dbReference type="EMBL" id="MCW2280956.1"/>
    </source>
</evidence>
<dbReference type="EMBL" id="JAOQNN010000001">
    <property type="protein sequence ID" value="MCW2280956.1"/>
    <property type="molecule type" value="Genomic_DNA"/>
</dbReference>
<evidence type="ECO:0000256" key="1">
    <source>
        <dbReference type="SAM" id="MobiDB-lite"/>
    </source>
</evidence>
<proteinExistence type="predicted"/>
<dbReference type="RefSeq" id="WP_242327187.1">
    <property type="nucleotide sequence ID" value="NZ_CAKOCK010000002.1"/>
</dbReference>
<dbReference type="Proteomes" id="UP001207687">
    <property type="component" value="Unassembled WGS sequence"/>
</dbReference>
<sequence length="82" mass="9631">MKRIIMINKHFVIASAPLSKETNHTYINRKTLNRITLLINNNREPWYFKISSDMVKNWQSKQKAKGDSDTQRSLPLLNEVSD</sequence>
<gene>
    <name evidence="2" type="ORF">M2256_001414</name>
</gene>